<protein>
    <submittedName>
        <fullName evidence="1">Uncharacterized protein</fullName>
    </submittedName>
</protein>
<dbReference type="EMBL" id="JAUZQC010000010">
    <property type="protein sequence ID" value="KAK5864327.1"/>
    <property type="molecule type" value="Genomic_DNA"/>
</dbReference>
<dbReference type="AlphaFoldDB" id="A0AAN8AR90"/>
<name>A0AAN8AR90_ELEMC</name>
<evidence type="ECO:0000313" key="2">
    <source>
        <dbReference type="Proteomes" id="UP001346869"/>
    </source>
</evidence>
<comment type="caution">
    <text evidence="1">The sequence shown here is derived from an EMBL/GenBank/DDBJ whole genome shotgun (WGS) entry which is preliminary data.</text>
</comment>
<gene>
    <name evidence="1" type="ORF">PBY51_015578</name>
</gene>
<reference evidence="1 2" key="1">
    <citation type="journal article" date="2023" name="Genes (Basel)">
        <title>Chromosome-Level Genome Assembly and Circadian Gene Repertoire of the Patagonia Blennie Eleginops maclovinus-The Closest Ancestral Proxy of Antarctic Cryonotothenioids.</title>
        <authorList>
            <person name="Cheng C.C."/>
            <person name="Rivera-Colon A.G."/>
            <person name="Minhas B.F."/>
            <person name="Wilson L."/>
            <person name="Rayamajhi N."/>
            <person name="Vargas-Chacoff L."/>
            <person name="Catchen J.M."/>
        </authorList>
    </citation>
    <scope>NUCLEOTIDE SEQUENCE [LARGE SCALE GENOMIC DNA]</scope>
    <source>
        <strain evidence="1">JMC-PN-2008</strain>
    </source>
</reference>
<sequence length="66" mass="7134">MLFPSSWFFRLPSHKRLSGPGPNGVKASLSWGEPAASGECVGEFRSTRCDNDCLGVVEENHVAKAI</sequence>
<dbReference type="Proteomes" id="UP001346869">
    <property type="component" value="Unassembled WGS sequence"/>
</dbReference>
<reference evidence="1 2" key="2">
    <citation type="journal article" date="2023" name="Mol. Biol. Evol.">
        <title>Genomics of Secondarily Temperate Adaptation in the Only Non-Antarctic Icefish.</title>
        <authorList>
            <person name="Rivera-Colon A.G."/>
            <person name="Rayamajhi N."/>
            <person name="Minhas B.F."/>
            <person name="Madrigal G."/>
            <person name="Bilyk K.T."/>
            <person name="Yoon V."/>
            <person name="Hune M."/>
            <person name="Gregory S."/>
            <person name="Cheng C.H.C."/>
            <person name="Catchen J.M."/>
        </authorList>
    </citation>
    <scope>NUCLEOTIDE SEQUENCE [LARGE SCALE GENOMIC DNA]</scope>
    <source>
        <strain evidence="1">JMC-PN-2008</strain>
    </source>
</reference>
<keyword evidence="2" id="KW-1185">Reference proteome</keyword>
<proteinExistence type="predicted"/>
<evidence type="ECO:0000313" key="1">
    <source>
        <dbReference type="EMBL" id="KAK5864327.1"/>
    </source>
</evidence>
<organism evidence="1 2">
    <name type="scientific">Eleginops maclovinus</name>
    <name type="common">Patagonian blennie</name>
    <name type="synonym">Eleginus maclovinus</name>
    <dbReference type="NCBI Taxonomy" id="56733"/>
    <lineage>
        <taxon>Eukaryota</taxon>
        <taxon>Metazoa</taxon>
        <taxon>Chordata</taxon>
        <taxon>Craniata</taxon>
        <taxon>Vertebrata</taxon>
        <taxon>Euteleostomi</taxon>
        <taxon>Actinopterygii</taxon>
        <taxon>Neopterygii</taxon>
        <taxon>Teleostei</taxon>
        <taxon>Neoteleostei</taxon>
        <taxon>Acanthomorphata</taxon>
        <taxon>Eupercaria</taxon>
        <taxon>Perciformes</taxon>
        <taxon>Notothenioidei</taxon>
        <taxon>Eleginopidae</taxon>
        <taxon>Eleginops</taxon>
    </lineage>
</organism>
<accession>A0AAN8AR90</accession>